<dbReference type="eggNOG" id="COG0031">
    <property type="taxonomic scope" value="Bacteria"/>
</dbReference>
<organism evidence="4 5">
    <name type="scientific">Corynebacterium resistens (strain DSM 45100 / JCM 12819 / GTC 2026 / SICGH 158)</name>
    <dbReference type="NCBI Taxonomy" id="662755"/>
    <lineage>
        <taxon>Bacteria</taxon>
        <taxon>Bacillati</taxon>
        <taxon>Actinomycetota</taxon>
        <taxon>Actinomycetes</taxon>
        <taxon>Mycobacteriales</taxon>
        <taxon>Corynebacteriaceae</taxon>
        <taxon>Corynebacterium</taxon>
    </lineage>
</organism>
<dbReference type="HOGENOM" id="CLU_021018_1_0_11"/>
<dbReference type="InterPro" id="IPR050214">
    <property type="entry name" value="Cys_Synth/Cystath_Beta-Synth"/>
</dbReference>
<dbReference type="RefSeq" id="WP_013887448.1">
    <property type="nucleotide sequence ID" value="NC_015673.1"/>
</dbReference>
<dbReference type="EC" id="4.2.1.22" evidence="4"/>
<dbReference type="GO" id="GO:0016765">
    <property type="term" value="F:transferase activity, transferring alkyl or aryl (other than methyl) groups"/>
    <property type="evidence" value="ECO:0007669"/>
    <property type="project" value="UniProtKB-ARBA"/>
</dbReference>
<dbReference type="CDD" id="cd01561">
    <property type="entry name" value="CBS_like"/>
    <property type="match status" value="1"/>
</dbReference>
<dbReference type="InterPro" id="IPR001926">
    <property type="entry name" value="TrpB-like_PALP"/>
</dbReference>
<evidence type="ECO:0000256" key="2">
    <source>
        <dbReference type="ARBA" id="ARBA00022898"/>
    </source>
</evidence>
<dbReference type="SUPFAM" id="SSF53686">
    <property type="entry name" value="Tryptophan synthase beta subunit-like PLP-dependent enzymes"/>
    <property type="match status" value="1"/>
</dbReference>
<dbReference type="GO" id="GO:0006535">
    <property type="term" value="P:cysteine biosynthetic process from serine"/>
    <property type="evidence" value="ECO:0007669"/>
    <property type="project" value="InterPro"/>
</dbReference>
<keyword evidence="2" id="KW-0663">Pyridoxal phosphate</keyword>
<evidence type="ECO:0000313" key="5">
    <source>
        <dbReference type="Proteomes" id="UP000000492"/>
    </source>
</evidence>
<dbReference type="GO" id="GO:0004122">
    <property type="term" value="F:cystathionine beta-synthase activity"/>
    <property type="evidence" value="ECO:0007669"/>
    <property type="project" value="UniProtKB-EC"/>
</dbReference>
<dbReference type="PANTHER" id="PTHR10314">
    <property type="entry name" value="CYSTATHIONINE BETA-SYNTHASE"/>
    <property type="match status" value="1"/>
</dbReference>
<dbReference type="STRING" id="662755.CRES_0051"/>
<dbReference type="InterPro" id="IPR001216">
    <property type="entry name" value="P-phosphate_BS"/>
</dbReference>
<comment type="cofactor">
    <cofactor evidence="1">
        <name>pyridoxal 5'-phosphate</name>
        <dbReference type="ChEBI" id="CHEBI:597326"/>
    </cofactor>
</comment>
<dbReference type="Gene3D" id="3.40.50.1100">
    <property type="match status" value="2"/>
</dbReference>
<proteinExistence type="predicted"/>
<dbReference type="AlphaFoldDB" id="F8E0N9"/>
<gene>
    <name evidence="4" type="primary">cysM</name>
    <name evidence="4" type="ordered locus">CRES_0051</name>
</gene>
<protein>
    <submittedName>
        <fullName evidence="4">Cystathionine beta-synthase</fullName>
        <ecNumber evidence="4">4.2.1.22</ecNumber>
    </submittedName>
</protein>
<dbReference type="KEGG" id="crd:CRES_0051"/>
<name>F8E0N9_CORRG</name>
<keyword evidence="5" id="KW-1185">Reference proteome</keyword>
<accession>F8E0N9</accession>
<evidence type="ECO:0000259" key="3">
    <source>
        <dbReference type="Pfam" id="PF00291"/>
    </source>
</evidence>
<feature type="domain" description="Tryptophan synthase beta chain-like PALP" evidence="3">
    <location>
        <begin position="31"/>
        <end position="320"/>
    </location>
</feature>
<sequence>MNSESTSNTTYSGTVDTNCDTTANIPQGLDGLIGNTPLVELPSLARAFERPDLRIYAKLEQLNPGGSAKDRTARALVNTAIETGLPENPTLVESSSGNLGMALARQAQMRGWKFHCVVDPRVNDSTVATMQALGATVDLVSAPDPETGDWLTARRSRVAELMRTVKGAVNLDQYSNQAAFKAHDEGTMAEIIAQLGQAPDWLLVAVSTTGTIGGCIQRLNRIGANTHTVGVDAQGSVLYQGKRGERLLPGFGAGVVPHLSTLQEPRRVQRVHDIDSVIGARALARTEGLLPGASGGAVVSAVYACRDNIPEGASVVMVLHDGGTNYLNTIYSDDWVEENLHVSSAEVESRIQAITGKEASR</sequence>
<evidence type="ECO:0000313" key="4">
    <source>
        <dbReference type="EMBL" id="AEI08414.1"/>
    </source>
</evidence>
<evidence type="ECO:0000256" key="1">
    <source>
        <dbReference type="ARBA" id="ARBA00001933"/>
    </source>
</evidence>
<dbReference type="EMBL" id="CP002857">
    <property type="protein sequence ID" value="AEI08414.1"/>
    <property type="molecule type" value="Genomic_DNA"/>
</dbReference>
<reference evidence="4 5" key="1">
    <citation type="journal article" date="2012" name="BMC Genomics">
        <title>Complete genome sequence, lifestyle, and multi-drug resistance of the human pathogen Corynebacterium resistens DSM 45100 isolated from blood samples of a leukemia patient.</title>
        <authorList>
            <person name="Schroder J."/>
            <person name="Maus I."/>
            <person name="Meyer K."/>
            <person name="Wordemann S."/>
            <person name="Blom J."/>
            <person name="Jaenicke S."/>
            <person name="Schneider J."/>
            <person name="Trost E."/>
            <person name="Tauch A."/>
        </authorList>
    </citation>
    <scope>NUCLEOTIDE SEQUENCE [LARGE SCALE GENOMIC DNA]</scope>
    <source>
        <strain evidence="5">DSM 45100 / JCM 12819 / CCUG 50093 / GTC 2026 / SICGH 158</strain>
    </source>
</reference>
<dbReference type="Pfam" id="PF00291">
    <property type="entry name" value="PALP"/>
    <property type="match status" value="1"/>
</dbReference>
<dbReference type="OrthoDB" id="5176350at2"/>
<dbReference type="PROSITE" id="PS00901">
    <property type="entry name" value="CYS_SYNTHASE"/>
    <property type="match status" value="1"/>
</dbReference>
<keyword evidence="4" id="KW-0456">Lyase</keyword>
<dbReference type="Proteomes" id="UP000000492">
    <property type="component" value="Chromosome"/>
</dbReference>
<dbReference type="InterPro" id="IPR036052">
    <property type="entry name" value="TrpB-like_PALP_sf"/>
</dbReference>